<proteinExistence type="predicted"/>
<protein>
    <submittedName>
        <fullName evidence="1">3-hydroxybutyryl-CoA dehydratase</fullName>
    </submittedName>
</protein>
<dbReference type="OrthoDB" id="3554464at2759"/>
<accession>A0A6A6QWK1</accession>
<name>A0A6A6QWK1_9PEZI</name>
<dbReference type="Proteomes" id="UP000799750">
    <property type="component" value="Unassembled WGS sequence"/>
</dbReference>
<dbReference type="EMBL" id="MU004187">
    <property type="protein sequence ID" value="KAF2496828.1"/>
    <property type="molecule type" value="Genomic_DNA"/>
</dbReference>
<dbReference type="InterPro" id="IPR051678">
    <property type="entry name" value="AGP_Transferase"/>
</dbReference>
<evidence type="ECO:0000313" key="1">
    <source>
        <dbReference type="EMBL" id="KAF2496828.1"/>
    </source>
</evidence>
<sequence>MSKYIKDDWPVMPDGSPFDGKGLLSLVNGGKSPFDGVWDVKLLLREIEKNLDVKVIDIPFVFNGANNYGLHMKTAHGPDLVARLARGDVNMPEFDGLSIRVQIAEIKFEAAAYQLLSSEPSILVSRLLYYRIPTKHGGPVVKPPRNLAGRRLMVFERAEGGNDVWDDLDEQGKAFLLAQAAVIRASLFTFDPPLEFSSAWLLDRLLEPKPTSFSTPVAPTRESCIHLFESKIQATIKDLGDAIGWPSDNHTVGPKALAAKQSLLRLLPRIMPTGRDEACFYRLVLEHGDFGIHNMSITTDSNGTPRVTSLYDWETGCILPALLSDPLMAVTVDLIADADAKAAVTRTPDDADEEDCIEYTKWAECYFKVLFNEAPEYEHVIQAGKDARFVWSALRDWPGDDPEAYFGDLGTWAESRMRR</sequence>
<evidence type="ECO:0000313" key="2">
    <source>
        <dbReference type="Proteomes" id="UP000799750"/>
    </source>
</evidence>
<dbReference type="AlphaFoldDB" id="A0A6A6QWK1"/>
<dbReference type="SUPFAM" id="SSF56112">
    <property type="entry name" value="Protein kinase-like (PK-like)"/>
    <property type="match status" value="1"/>
</dbReference>
<dbReference type="InterPro" id="IPR011009">
    <property type="entry name" value="Kinase-like_dom_sf"/>
</dbReference>
<reference evidence="1" key="1">
    <citation type="journal article" date="2020" name="Stud. Mycol.">
        <title>101 Dothideomycetes genomes: a test case for predicting lifestyles and emergence of pathogens.</title>
        <authorList>
            <person name="Haridas S."/>
            <person name="Albert R."/>
            <person name="Binder M."/>
            <person name="Bloem J."/>
            <person name="Labutti K."/>
            <person name="Salamov A."/>
            <person name="Andreopoulos B."/>
            <person name="Baker S."/>
            <person name="Barry K."/>
            <person name="Bills G."/>
            <person name="Bluhm B."/>
            <person name="Cannon C."/>
            <person name="Castanera R."/>
            <person name="Culley D."/>
            <person name="Daum C."/>
            <person name="Ezra D."/>
            <person name="Gonzalez J."/>
            <person name="Henrissat B."/>
            <person name="Kuo A."/>
            <person name="Liang C."/>
            <person name="Lipzen A."/>
            <person name="Lutzoni F."/>
            <person name="Magnuson J."/>
            <person name="Mondo S."/>
            <person name="Nolan M."/>
            <person name="Ohm R."/>
            <person name="Pangilinan J."/>
            <person name="Park H.-J."/>
            <person name="Ramirez L."/>
            <person name="Alfaro M."/>
            <person name="Sun H."/>
            <person name="Tritt A."/>
            <person name="Yoshinaga Y."/>
            <person name="Zwiers L.-H."/>
            <person name="Turgeon B."/>
            <person name="Goodwin S."/>
            <person name="Spatafora J."/>
            <person name="Crous P."/>
            <person name="Grigoriev I."/>
        </authorList>
    </citation>
    <scope>NUCLEOTIDE SEQUENCE</scope>
    <source>
        <strain evidence="1">CBS 269.34</strain>
    </source>
</reference>
<gene>
    <name evidence="1" type="ORF">BU16DRAFT_571847</name>
</gene>
<keyword evidence="2" id="KW-1185">Reference proteome</keyword>
<dbReference type="PANTHER" id="PTHR21310">
    <property type="entry name" value="AMINOGLYCOSIDE PHOSPHOTRANSFERASE-RELATED-RELATED"/>
    <property type="match status" value="1"/>
</dbReference>
<organism evidence="1 2">
    <name type="scientific">Lophium mytilinum</name>
    <dbReference type="NCBI Taxonomy" id="390894"/>
    <lineage>
        <taxon>Eukaryota</taxon>
        <taxon>Fungi</taxon>
        <taxon>Dikarya</taxon>
        <taxon>Ascomycota</taxon>
        <taxon>Pezizomycotina</taxon>
        <taxon>Dothideomycetes</taxon>
        <taxon>Pleosporomycetidae</taxon>
        <taxon>Mytilinidiales</taxon>
        <taxon>Mytilinidiaceae</taxon>
        <taxon>Lophium</taxon>
    </lineage>
</organism>